<accession>A0A061IK24</accession>
<evidence type="ECO:0000313" key="3">
    <source>
        <dbReference type="Proteomes" id="UP000030759"/>
    </source>
</evidence>
<proteinExistence type="predicted"/>
<dbReference type="EMBL" id="KE668347">
    <property type="protein sequence ID" value="ERE83964.1"/>
    <property type="molecule type" value="Genomic_DNA"/>
</dbReference>
<evidence type="ECO:0000313" key="2">
    <source>
        <dbReference type="EMBL" id="ERE83964.1"/>
    </source>
</evidence>
<keyword evidence="1" id="KW-0732">Signal</keyword>
<feature type="chain" id="PRO_5001604481" evidence="1">
    <location>
        <begin position="26"/>
        <end position="93"/>
    </location>
</feature>
<dbReference type="AlphaFoldDB" id="A0A061IK24"/>
<sequence length="93" mass="9753">MARSPGGRCALPLLLLLLLLAVCSQRPEVSVGSSGDGITDNCEAPYRALRTKSRSSARAASVLNHRAISPVPPKLEASIESTNELQMSGTCGF</sequence>
<feature type="signal peptide" evidence="1">
    <location>
        <begin position="1"/>
        <end position="25"/>
    </location>
</feature>
<protein>
    <submittedName>
        <fullName evidence="2">Uncharacterized protein</fullName>
    </submittedName>
</protein>
<organism evidence="2 3">
    <name type="scientific">Cricetulus griseus</name>
    <name type="common">Chinese hamster</name>
    <name type="synonym">Cricetulus barabensis griseus</name>
    <dbReference type="NCBI Taxonomy" id="10029"/>
    <lineage>
        <taxon>Eukaryota</taxon>
        <taxon>Metazoa</taxon>
        <taxon>Chordata</taxon>
        <taxon>Craniata</taxon>
        <taxon>Vertebrata</taxon>
        <taxon>Euteleostomi</taxon>
        <taxon>Mammalia</taxon>
        <taxon>Eutheria</taxon>
        <taxon>Euarchontoglires</taxon>
        <taxon>Glires</taxon>
        <taxon>Rodentia</taxon>
        <taxon>Myomorpha</taxon>
        <taxon>Muroidea</taxon>
        <taxon>Cricetidae</taxon>
        <taxon>Cricetinae</taxon>
        <taxon>Cricetulus</taxon>
    </lineage>
</organism>
<name>A0A061IK24_CRIGR</name>
<evidence type="ECO:0000256" key="1">
    <source>
        <dbReference type="SAM" id="SignalP"/>
    </source>
</evidence>
<reference evidence="3" key="1">
    <citation type="journal article" date="2013" name="Nat. Biotechnol.">
        <title>Chinese hamster genome sequenced from sorted chromosomes.</title>
        <authorList>
            <person name="Brinkrolf K."/>
            <person name="Rupp O."/>
            <person name="Laux H."/>
            <person name="Kollin F."/>
            <person name="Ernst W."/>
            <person name="Linke B."/>
            <person name="Kofler R."/>
            <person name="Romand S."/>
            <person name="Hesse F."/>
            <person name="Budach W.E."/>
            <person name="Galosy S."/>
            <person name="Muller D."/>
            <person name="Noll T."/>
            <person name="Wienberg J."/>
            <person name="Jostock T."/>
            <person name="Leonard M."/>
            <person name="Grillari J."/>
            <person name="Tauch A."/>
            <person name="Goesmann A."/>
            <person name="Helk B."/>
            <person name="Mott J.E."/>
            <person name="Puhler A."/>
            <person name="Borth N."/>
        </authorList>
    </citation>
    <scope>NUCLEOTIDE SEQUENCE [LARGE SCALE GENOMIC DNA]</scope>
    <source>
        <strain evidence="3">17A/GY</strain>
    </source>
</reference>
<dbReference type="Proteomes" id="UP000030759">
    <property type="component" value="Unassembled WGS sequence"/>
</dbReference>
<gene>
    <name evidence="2" type="ORF">H671_2g6326</name>
</gene>